<dbReference type="Proteomes" id="UP000824890">
    <property type="component" value="Unassembled WGS sequence"/>
</dbReference>
<keyword evidence="2" id="KW-1185">Reference proteome</keyword>
<reference evidence="1 2" key="1">
    <citation type="submission" date="2021-05" db="EMBL/GenBank/DDBJ databases">
        <title>Genome Assembly of Synthetic Allotetraploid Brassica napus Reveals Homoeologous Exchanges between Subgenomes.</title>
        <authorList>
            <person name="Davis J.T."/>
        </authorList>
    </citation>
    <scope>NUCLEOTIDE SEQUENCE [LARGE SCALE GENOMIC DNA]</scope>
    <source>
        <strain evidence="2">cv. Da-Ae</strain>
        <tissue evidence="1">Seedling</tissue>
    </source>
</reference>
<dbReference type="EMBL" id="JAGKQM010000004">
    <property type="protein sequence ID" value="KAH0928810.1"/>
    <property type="molecule type" value="Genomic_DNA"/>
</dbReference>
<organism evidence="1 2">
    <name type="scientific">Brassica napus</name>
    <name type="common">Rape</name>
    <dbReference type="NCBI Taxonomy" id="3708"/>
    <lineage>
        <taxon>Eukaryota</taxon>
        <taxon>Viridiplantae</taxon>
        <taxon>Streptophyta</taxon>
        <taxon>Embryophyta</taxon>
        <taxon>Tracheophyta</taxon>
        <taxon>Spermatophyta</taxon>
        <taxon>Magnoliopsida</taxon>
        <taxon>eudicotyledons</taxon>
        <taxon>Gunneridae</taxon>
        <taxon>Pentapetalae</taxon>
        <taxon>rosids</taxon>
        <taxon>malvids</taxon>
        <taxon>Brassicales</taxon>
        <taxon>Brassicaceae</taxon>
        <taxon>Brassiceae</taxon>
        <taxon>Brassica</taxon>
    </lineage>
</organism>
<protein>
    <submittedName>
        <fullName evidence="1">Uncharacterized protein</fullName>
    </submittedName>
</protein>
<accession>A0ABQ8DK08</accession>
<comment type="caution">
    <text evidence="1">The sequence shown here is derived from an EMBL/GenBank/DDBJ whole genome shotgun (WGS) entry which is preliminary data.</text>
</comment>
<evidence type="ECO:0000313" key="2">
    <source>
        <dbReference type="Proteomes" id="UP000824890"/>
    </source>
</evidence>
<sequence length="18" mass="2225">MTHTTVRFHYIHNSEQSH</sequence>
<proteinExistence type="predicted"/>
<evidence type="ECO:0000313" key="1">
    <source>
        <dbReference type="EMBL" id="KAH0928810.1"/>
    </source>
</evidence>
<gene>
    <name evidence="1" type="ORF">HID58_014537</name>
</gene>
<name>A0ABQ8DK08_BRANA</name>